<protein>
    <recommendedName>
        <fullName evidence="3">acid phosphatase</fullName>
        <ecNumber evidence="3">3.1.3.2</ecNumber>
    </recommendedName>
</protein>
<keyword evidence="7" id="KW-0325">Glycoprotein</keyword>
<evidence type="ECO:0000256" key="3">
    <source>
        <dbReference type="ARBA" id="ARBA00012646"/>
    </source>
</evidence>
<proteinExistence type="inferred from homology"/>
<feature type="non-terminal residue" evidence="8">
    <location>
        <position position="269"/>
    </location>
</feature>
<dbReference type="SUPFAM" id="SSF53254">
    <property type="entry name" value="Phosphoglycerate mutase-like"/>
    <property type="match status" value="1"/>
</dbReference>
<organism evidence="8 9">
    <name type="scientific">Pristionchus fissidentatus</name>
    <dbReference type="NCBI Taxonomy" id="1538716"/>
    <lineage>
        <taxon>Eukaryota</taxon>
        <taxon>Metazoa</taxon>
        <taxon>Ecdysozoa</taxon>
        <taxon>Nematoda</taxon>
        <taxon>Chromadorea</taxon>
        <taxon>Rhabditida</taxon>
        <taxon>Rhabditina</taxon>
        <taxon>Diplogasteromorpha</taxon>
        <taxon>Diplogasteroidea</taxon>
        <taxon>Neodiplogasteridae</taxon>
        <taxon>Pristionchus</taxon>
    </lineage>
</organism>
<evidence type="ECO:0000256" key="6">
    <source>
        <dbReference type="ARBA" id="ARBA00023157"/>
    </source>
</evidence>
<dbReference type="Proteomes" id="UP001432322">
    <property type="component" value="Unassembled WGS sequence"/>
</dbReference>
<dbReference type="InterPro" id="IPR000560">
    <property type="entry name" value="His_Pase_clade-2"/>
</dbReference>
<feature type="non-terminal residue" evidence="8">
    <location>
        <position position="1"/>
    </location>
</feature>
<dbReference type="EC" id="3.1.3.2" evidence="3"/>
<dbReference type="CDD" id="cd07061">
    <property type="entry name" value="HP_HAP_like"/>
    <property type="match status" value="1"/>
</dbReference>
<dbReference type="PANTHER" id="PTHR11567">
    <property type="entry name" value="ACID PHOSPHATASE-RELATED"/>
    <property type="match status" value="1"/>
</dbReference>
<dbReference type="PANTHER" id="PTHR11567:SF211">
    <property type="entry name" value="PROSTATIC ACID PHOSPHATASE"/>
    <property type="match status" value="1"/>
</dbReference>
<evidence type="ECO:0000313" key="8">
    <source>
        <dbReference type="EMBL" id="GMT29815.1"/>
    </source>
</evidence>
<evidence type="ECO:0000256" key="7">
    <source>
        <dbReference type="ARBA" id="ARBA00023180"/>
    </source>
</evidence>
<comment type="caution">
    <text evidence="8">The sequence shown here is derived from an EMBL/GenBank/DDBJ whole genome shotgun (WGS) entry which is preliminary data.</text>
</comment>
<keyword evidence="4" id="KW-0732">Signal</keyword>
<sequence>SEEKKNHEEEDELLLVQVVVRHADRASVSGKIAANAEKVFFRGHEELSDQGIDNAHAQGADFRRRYVETGFIDRRMIPNQIYFQSSGVRRVLMSAKSFASGMFDKTVKGDPVLPPILTNMNLAEDHMLVPDTICADDWDDMYEKYGIEDDGKATTRQVQAIQAMLRVKNPDDCKDLELRDLDALIAENSNDLTRPHLSEKQRMCGDGGAKWLMYKCVGMLAGAGEDYDERRAKRTVGVLMDTMLNNMEKVANCKDDKCKDFARFRVFYS</sequence>
<keyword evidence="5" id="KW-0378">Hydrolase</keyword>
<dbReference type="Pfam" id="PF00328">
    <property type="entry name" value="His_Phos_2"/>
    <property type="match status" value="1"/>
</dbReference>
<dbReference type="EMBL" id="BTSY01000005">
    <property type="protein sequence ID" value="GMT29815.1"/>
    <property type="molecule type" value="Genomic_DNA"/>
</dbReference>
<dbReference type="InterPro" id="IPR050645">
    <property type="entry name" value="Histidine_acid_phosphatase"/>
</dbReference>
<gene>
    <name evidence="8" type="ORF">PFISCL1PPCAC_21112</name>
</gene>
<keyword evidence="9" id="KW-1185">Reference proteome</keyword>
<dbReference type="GO" id="GO:0003993">
    <property type="term" value="F:acid phosphatase activity"/>
    <property type="evidence" value="ECO:0007669"/>
    <property type="project" value="UniProtKB-EC"/>
</dbReference>
<accession>A0AAV5WGV2</accession>
<evidence type="ECO:0000256" key="2">
    <source>
        <dbReference type="ARBA" id="ARBA00005375"/>
    </source>
</evidence>
<dbReference type="Gene3D" id="3.40.50.1240">
    <property type="entry name" value="Phosphoglycerate mutase-like"/>
    <property type="match status" value="1"/>
</dbReference>
<evidence type="ECO:0000313" key="9">
    <source>
        <dbReference type="Proteomes" id="UP001432322"/>
    </source>
</evidence>
<keyword evidence="6" id="KW-1015">Disulfide bond</keyword>
<comment type="catalytic activity">
    <reaction evidence="1">
        <text>a phosphate monoester + H2O = an alcohol + phosphate</text>
        <dbReference type="Rhea" id="RHEA:15017"/>
        <dbReference type="ChEBI" id="CHEBI:15377"/>
        <dbReference type="ChEBI" id="CHEBI:30879"/>
        <dbReference type="ChEBI" id="CHEBI:43474"/>
        <dbReference type="ChEBI" id="CHEBI:67140"/>
        <dbReference type="EC" id="3.1.3.2"/>
    </reaction>
</comment>
<evidence type="ECO:0000256" key="4">
    <source>
        <dbReference type="ARBA" id="ARBA00022729"/>
    </source>
</evidence>
<evidence type="ECO:0000256" key="1">
    <source>
        <dbReference type="ARBA" id="ARBA00000032"/>
    </source>
</evidence>
<comment type="similarity">
    <text evidence="2">Belongs to the histidine acid phosphatase family.</text>
</comment>
<reference evidence="8" key="1">
    <citation type="submission" date="2023-10" db="EMBL/GenBank/DDBJ databases">
        <title>Genome assembly of Pristionchus species.</title>
        <authorList>
            <person name="Yoshida K."/>
            <person name="Sommer R.J."/>
        </authorList>
    </citation>
    <scope>NUCLEOTIDE SEQUENCE</scope>
    <source>
        <strain evidence="8">RS5133</strain>
    </source>
</reference>
<dbReference type="AlphaFoldDB" id="A0AAV5WGV2"/>
<name>A0AAV5WGV2_9BILA</name>
<evidence type="ECO:0000256" key="5">
    <source>
        <dbReference type="ARBA" id="ARBA00022801"/>
    </source>
</evidence>
<dbReference type="InterPro" id="IPR029033">
    <property type="entry name" value="His_PPase_superfam"/>
</dbReference>